<dbReference type="InterPro" id="IPR021005">
    <property type="entry name" value="Znf_CGNR"/>
</dbReference>
<dbReference type="Gene3D" id="1.10.3300.10">
    <property type="entry name" value="Jann2411-like domain"/>
    <property type="match status" value="1"/>
</dbReference>
<keyword evidence="3" id="KW-1185">Reference proteome</keyword>
<dbReference type="Pfam" id="PF11706">
    <property type="entry name" value="zf-CGNR"/>
    <property type="match status" value="1"/>
</dbReference>
<evidence type="ECO:0000313" key="2">
    <source>
        <dbReference type="EMBL" id="MFE1753746.1"/>
    </source>
</evidence>
<evidence type="ECO:0000259" key="1">
    <source>
        <dbReference type="Pfam" id="PF11706"/>
    </source>
</evidence>
<dbReference type="Pfam" id="PF07336">
    <property type="entry name" value="ABATE"/>
    <property type="match status" value="1"/>
</dbReference>
<dbReference type="SUPFAM" id="SSF160904">
    <property type="entry name" value="Jann2411-like"/>
    <property type="match status" value="1"/>
</dbReference>
<gene>
    <name evidence="2" type="ORF">ACFW88_24925</name>
</gene>
<feature type="domain" description="Zinc finger CGNR" evidence="1">
    <location>
        <begin position="136"/>
        <end position="178"/>
    </location>
</feature>
<proteinExistence type="predicted"/>
<dbReference type="PANTHER" id="PTHR35525:SF3">
    <property type="entry name" value="BLL6575 PROTEIN"/>
    <property type="match status" value="1"/>
</dbReference>
<dbReference type="Proteomes" id="UP001599756">
    <property type="component" value="Unassembled WGS sequence"/>
</dbReference>
<dbReference type="EMBL" id="JBHYTS010000044">
    <property type="protein sequence ID" value="MFE1753746.1"/>
    <property type="molecule type" value="Genomic_DNA"/>
</dbReference>
<dbReference type="InterPro" id="IPR010852">
    <property type="entry name" value="ABATE"/>
</dbReference>
<evidence type="ECO:0000313" key="3">
    <source>
        <dbReference type="Proteomes" id="UP001599756"/>
    </source>
</evidence>
<protein>
    <submittedName>
        <fullName evidence="2">CGNR zinc finger domain-containing protein</fullName>
    </submittedName>
</protein>
<dbReference type="RefSeq" id="WP_381798795.1">
    <property type="nucleotide sequence ID" value="NZ_JBHYTS010000044.1"/>
</dbReference>
<dbReference type="InterPro" id="IPR023286">
    <property type="entry name" value="ABATE_dom_sf"/>
</dbReference>
<comment type="caution">
    <text evidence="2">The sequence shown here is derived from an EMBL/GenBank/DDBJ whole genome shotgun (WGS) entry which is preliminary data.</text>
</comment>
<reference evidence="2 3" key="1">
    <citation type="submission" date="2024-09" db="EMBL/GenBank/DDBJ databases">
        <title>The Natural Products Discovery Center: Release of the First 8490 Sequenced Strains for Exploring Actinobacteria Biosynthetic Diversity.</title>
        <authorList>
            <person name="Kalkreuter E."/>
            <person name="Kautsar S.A."/>
            <person name="Yang D."/>
            <person name="Bader C.D."/>
            <person name="Teijaro C.N."/>
            <person name="Fluegel L."/>
            <person name="Davis C.M."/>
            <person name="Simpson J.R."/>
            <person name="Lauterbach L."/>
            <person name="Steele A.D."/>
            <person name="Gui C."/>
            <person name="Meng S."/>
            <person name="Li G."/>
            <person name="Viehrig K."/>
            <person name="Ye F."/>
            <person name="Su P."/>
            <person name="Kiefer A.F."/>
            <person name="Nichols A."/>
            <person name="Cepeda A.J."/>
            <person name="Yan W."/>
            <person name="Fan B."/>
            <person name="Jiang Y."/>
            <person name="Adhikari A."/>
            <person name="Zheng C.-J."/>
            <person name="Schuster L."/>
            <person name="Cowan T.M."/>
            <person name="Smanski M.J."/>
            <person name="Chevrette M.G."/>
            <person name="De Carvalho L.P.S."/>
            <person name="Shen B."/>
        </authorList>
    </citation>
    <scope>NUCLEOTIDE SEQUENCE [LARGE SCALE GENOMIC DNA]</scope>
    <source>
        <strain evidence="2 3">NPDC059500</strain>
    </source>
</reference>
<dbReference type="PANTHER" id="PTHR35525">
    <property type="entry name" value="BLL6575 PROTEIN"/>
    <property type="match status" value="1"/>
</dbReference>
<name>A0ABW6HBH1_9ACTN</name>
<organism evidence="2 3">
    <name type="scientific">Streptomyces anandii</name>
    <dbReference type="NCBI Taxonomy" id="285454"/>
    <lineage>
        <taxon>Bacteria</taxon>
        <taxon>Bacillati</taxon>
        <taxon>Actinomycetota</taxon>
        <taxon>Actinomycetes</taxon>
        <taxon>Kitasatosporales</taxon>
        <taxon>Streptomycetaceae</taxon>
        <taxon>Streptomyces</taxon>
    </lineage>
</organism>
<sequence length="183" mass="19871">MHLDHVFVCGHPALDLAATLRARHTLRIETLGTPDRVDAWYLESAVVDAIVPCEPEDADEARAVREAVHRLVTARRLGADHDAGALELLNATARGPAAVPQLTAEGRWTEATPREALAAVARQAVELLSGPDAPLLKECGAPGCTRVYIDRSRGMRRRWCGMDPCGNRVKAAAYRGRRRGTPP</sequence>
<accession>A0ABW6HBH1</accession>